<protein>
    <recommendedName>
        <fullName evidence="4">Tape measure protein</fullName>
    </recommendedName>
</protein>
<feature type="transmembrane region" description="Helical" evidence="1">
    <location>
        <begin position="812"/>
        <end position="834"/>
    </location>
</feature>
<reference evidence="2 3" key="1">
    <citation type="journal article" date="2021" name="ISME Commun">
        <title>Automated analysis of genomic sequences facilitates high-throughput and comprehensive description of bacteria.</title>
        <authorList>
            <person name="Hitch T.C.A."/>
        </authorList>
    </citation>
    <scope>NUCLEOTIDE SEQUENCE [LARGE SCALE GENOMIC DNA]</scope>
    <source>
        <strain evidence="2 3">Sanger_02</strain>
    </source>
</reference>
<dbReference type="RefSeq" id="WP_262580888.1">
    <property type="nucleotide sequence ID" value="NZ_JAOQJV010000002.1"/>
</dbReference>
<feature type="transmembrane region" description="Helical" evidence="1">
    <location>
        <begin position="846"/>
        <end position="866"/>
    </location>
</feature>
<feature type="transmembrane region" description="Helical" evidence="1">
    <location>
        <begin position="932"/>
        <end position="951"/>
    </location>
</feature>
<evidence type="ECO:0000313" key="3">
    <source>
        <dbReference type="Proteomes" id="UP001207605"/>
    </source>
</evidence>
<sequence length="1561" mass="162444">MPTTIEQLELEVQSSSTSAVAGIDALSASLSKLKNAVRGGVGLTSVANQVRNLDTALKSMDSSGADKIDKLASSLEKLKGLGSLKISSSIGNQLQNIGSAAASLTGVDFSAMEKLGTALQPLNNLNASGLKSTINALNKLPKLADTLDNMDMTKFTSQIQQLSTALAPLTNQLNAVTAAFNRLPTNIQRAITVTNRISQENNKAANSYMNLYAKIKMAMGVVRTGARVIASWITQSNQYIEDLNLFTASMGKYAEEAQNYAEAVSEALGIDPGEFMRNQGVFNTIISGFGVASDKAYLMSKNLTQLGYDISSFFNISFEDAMQKLQSGISGELEPLRRLGYDLSVARLQEEALALGIEKKVSAMTQAEKSQLRYYAIMTQVTTAQGDMARTLNAPANQLRVLQAQVTQCARALGNIFIPALNAVLPYAIALAKIVRMLANSIASLFGFKLPEVDYSGISAGASAVGDLADNAGDASDGLGKAGKAAKKLKNALLGIDELNVLSKDDSSSGSGSGSGAGIGGGDLGIDLPTYDFLGDAITSKVDEIVQMIKDAMWEITAVISGFLLAIGTILVVTGANIPLGLGLMAVGAVGLAASVMANWNGMSERLAKVLTLVTGVLGGFLLAIGAFLVFSGVNVPLGAGLMVAGAAALGTAAVINWKFLNGDLSNALSILTAIVSGALLAMGALFAFTGVDVPLGIALMAAGAVGMVTAIGLNWDSMSDPLRRTIGMLETIVGGALLTFGAILALTGVNVPLGVAMIAAGAVSVASAVALNWNSLTGDVQESVLSIVAIVSGALIGVGAILALTGVATGLGIAMIAAGAVGLAATVGLNWNSMPDNIRKVTTKILLIAGAASIAIGMILAFTGVATPLGVGLILAGAAALGTAVALNWDTLTNKLKGVTTKILAIAGAAALAIGIILCFTGVGIPLGVGLILSGAAALGTAVAINWETIKEKIKGVFTKIKSMAGSLGKLAIGLMLCLTGVGIPLGLALIADGVKDFATGKPVSWGSMVSGIKEALGNISDEWNKFKKKVKNSKPVQFLAEVKNNASEWWDNVKGWWSDKTKDGLSLETGVKLVKDGWSSVKNWIGNIPAVKQGVGLLKSGWSTVKNWIGNIPTVDQAVALAKSGWQTVKGWIGNIPGVSQAVSLAKSGWNSVREWVGNIPVVSQGISLLKSGWTTVKNWVGNIPTLSQAINLIKSGWQTVKGWIGNIPTLSQAISLIKSGWTTVKNWIGNIPVLSQGISLLKSGWTTVKNWIGNIPTLSQGISLLKSGWSTVKNWIGSLPVIAQGISLFKSGWTTIKNWIGSHTVGVGISLWKNGWSSISSFVGTSVSVGISLFKSGWTSIKKFFGLANGGIVGANGGVKMFASGGIITPNMWKAMPKYAGGTNRAHGSMFVAGESGAELVGHVNGTTEVLNRFQLASVMHSSIVSGMAQFSGYWQSMSRDIVTCANGIINAVVVSTAGINDNLVLASASGYDPYNSLAQTVYEDSKKSYDGAYSDDSWSRNMHEFYHEYVEPTLKEIATDTKRQADKKEQTIVKVGNRTINDAVTTQKEANGFSFTE</sequence>
<name>A0ABT2S3L9_9FIRM</name>
<feature type="transmembrane region" description="Helical" evidence="1">
    <location>
        <begin position="412"/>
        <end position="432"/>
    </location>
</feature>
<accession>A0ABT2S3L9</accession>
<feature type="transmembrane region" description="Helical" evidence="1">
    <location>
        <begin position="552"/>
        <end position="572"/>
    </location>
</feature>
<evidence type="ECO:0000313" key="2">
    <source>
        <dbReference type="EMBL" id="MCU6699185.1"/>
    </source>
</evidence>
<feature type="transmembrane region" description="Helical" evidence="1">
    <location>
        <begin position="696"/>
        <end position="716"/>
    </location>
</feature>
<feature type="transmembrane region" description="Helical" evidence="1">
    <location>
        <begin position="610"/>
        <end position="631"/>
    </location>
</feature>
<keyword evidence="1" id="KW-0472">Membrane</keyword>
<feature type="transmembrane region" description="Helical" evidence="1">
    <location>
        <begin position="668"/>
        <end position="690"/>
    </location>
</feature>
<proteinExistence type="predicted"/>
<dbReference type="EMBL" id="JAOQJV010000002">
    <property type="protein sequence ID" value="MCU6699185.1"/>
    <property type="molecule type" value="Genomic_DNA"/>
</dbReference>
<dbReference type="Proteomes" id="UP001207605">
    <property type="component" value="Unassembled WGS sequence"/>
</dbReference>
<gene>
    <name evidence="2" type="ORF">OCV65_02885</name>
</gene>
<organism evidence="2 3">
    <name type="scientific">Dorea ammoniilytica</name>
    <dbReference type="NCBI Taxonomy" id="2981788"/>
    <lineage>
        <taxon>Bacteria</taxon>
        <taxon>Bacillati</taxon>
        <taxon>Bacillota</taxon>
        <taxon>Clostridia</taxon>
        <taxon>Lachnospirales</taxon>
        <taxon>Lachnospiraceae</taxon>
        <taxon>Dorea</taxon>
    </lineage>
</organism>
<evidence type="ECO:0008006" key="4">
    <source>
        <dbReference type="Google" id="ProtNLM"/>
    </source>
</evidence>
<evidence type="ECO:0000256" key="1">
    <source>
        <dbReference type="SAM" id="Phobius"/>
    </source>
</evidence>
<comment type="caution">
    <text evidence="2">The sequence shown here is derived from an EMBL/GenBank/DDBJ whole genome shotgun (WGS) entry which is preliminary data.</text>
</comment>
<feature type="transmembrane region" description="Helical" evidence="1">
    <location>
        <begin position="786"/>
        <end position="806"/>
    </location>
</feature>
<keyword evidence="3" id="KW-1185">Reference proteome</keyword>
<feature type="transmembrane region" description="Helical" evidence="1">
    <location>
        <begin position="872"/>
        <end position="892"/>
    </location>
</feature>
<feature type="transmembrane region" description="Helical" evidence="1">
    <location>
        <begin position="637"/>
        <end position="656"/>
    </location>
</feature>
<feature type="transmembrane region" description="Helical" evidence="1">
    <location>
        <begin position="972"/>
        <end position="993"/>
    </location>
</feature>
<feature type="transmembrane region" description="Helical" evidence="1">
    <location>
        <begin position="904"/>
        <end position="926"/>
    </location>
</feature>
<feature type="transmembrane region" description="Helical" evidence="1">
    <location>
        <begin position="754"/>
        <end position="774"/>
    </location>
</feature>
<keyword evidence="1" id="KW-0812">Transmembrane</keyword>
<feature type="transmembrane region" description="Helical" evidence="1">
    <location>
        <begin position="578"/>
        <end position="598"/>
    </location>
</feature>
<feature type="transmembrane region" description="Helical" evidence="1">
    <location>
        <begin position="728"/>
        <end position="748"/>
    </location>
</feature>
<keyword evidence="1" id="KW-1133">Transmembrane helix</keyword>